<feature type="compositionally biased region" description="Low complexity" evidence="1">
    <location>
        <begin position="211"/>
        <end position="225"/>
    </location>
</feature>
<evidence type="ECO:0000256" key="1">
    <source>
        <dbReference type="SAM" id="MobiDB-lite"/>
    </source>
</evidence>
<feature type="region of interest" description="Disordered" evidence="1">
    <location>
        <begin position="367"/>
        <end position="387"/>
    </location>
</feature>
<dbReference type="AlphaFoldDB" id="A0A9W7G5B0"/>
<feature type="compositionally biased region" description="Low complexity" evidence="1">
    <location>
        <begin position="190"/>
        <end position="201"/>
    </location>
</feature>
<dbReference type="OrthoDB" id="10423633at2759"/>
<dbReference type="Proteomes" id="UP001165065">
    <property type="component" value="Unassembled WGS sequence"/>
</dbReference>
<evidence type="ECO:0000313" key="2">
    <source>
        <dbReference type="EMBL" id="GMI33637.1"/>
    </source>
</evidence>
<feature type="region of interest" description="Disordered" evidence="1">
    <location>
        <begin position="102"/>
        <end position="121"/>
    </location>
</feature>
<protein>
    <submittedName>
        <fullName evidence="2">Uncharacterized protein</fullName>
    </submittedName>
</protein>
<reference evidence="3" key="1">
    <citation type="journal article" date="2023" name="Commun. Biol.">
        <title>Genome analysis of Parmales, the sister group of diatoms, reveals the evolutionary specialization of diatoms from phago-mixotrophs to photoautotrophs.</title>
        <authorList>
            <person name="Ban H."/>
            <person name="Sato S."/>
            <person name="Yoshikawa S."/>
            <person name="Yamada K."/>
            <person name="Nakamura Y."/>
            <person name="Ichinomiya M."/>
            <person name="Sato N."/>
            <person name="Blanc-Mathieu R."/>
            <person name="Endo H."/>
            <person name="Kuwata A."/>
            <person name="Ogata H."/>
        </authorList>
    </citation>
    <scope>NUCLEOTIDE SEQUENCE [LARGE SCALE GENOMIC DNA]</scope>
</reference>
<keyword evidence="3" id="KW-1185">Reference proteome</keyword>
<name>A0A9W7G5B0_9STRA</name>
<accession>A0A9W7G5B0</accession>
<gene>
    <name evidence="2" type="ORF">TrCOL_g728</name>
</gene>
<comment type="caution">
    <text evidence="2">The sequence shown here is derived from an EMBL/GenBank/DDBJ whole genome shotgun (WGS) entry which is preliminary data.</text>
</comment>
<proteinExistence type="predicted"/>
<organism evidence="2 3">
    <name type="scientific">Triparma columacea</name>
    <dbReference type="NCBI Taxonomy" id="722753"/>
    <lineage>
        <taxon>Eukaryota</taxon>
        <taxon>Sar</taxon>
        <taxon>Stramenopiles</taxon>
        <taxon>Ochrophyta</taxon>
        <taxon>Bolidophyceae</taxon>
        <taxon>Parmales</taxon>
        <taxon>Triparmaceae</taxon>
        <taxon>Triparma</taxon>
    </lineage>
</organism>
<evidence type="ECO:0000313" key="3">
    <source>
        <dbReference type="Proteomes" id="UP001165065"/>
    </source>
</evidence>
<dbReference type="EMBL" id="BRYA01000034">
    <property type="protein sequence ID" value="GMI33637.1"/>
    <property type="molecule type" value="Genomic_DNA"/>
</dbReference>
<sequence>MSSIPCRFHILSSSSILIPTSSTAITPIVLSSPPNYYTALSPSLPPTPVPPTSTKNALSNDHKHVTEAVEQHNTYAPLVTALGSFADKSKWSETFIKCIAPPPPPRNSSDLDSPPPAPTPATLRMVNLPPYVEEIDGCRVQTSVCGNVKITSVLLANNQANSSSTNYAMVDIKHPALGFSSASILPYNPLESSSSLPSPSSNDEGDVYNATSFPSPSVSPTPSTTPHRLAPLCHFNRSSLITTGYPIEDRVLLTSIRHPDHGELVLWVAGEGGMEGVWWTGDGEKSGLPDLRVAVPTRDMNYVCFSEIIKKEEGDGDETQGVDAVLPVETGGVKGEGDRFVWARNEIGGYKAHILNTHFVDMVGGGKEEELQGGEGNDSSPGDDGEEVTQVNSVGRFTRLKGGQVTAIFNDRTVISLTADGQRVWCCLPTGREVSITLEGVDGKAAEADRRAIGKYVYKVREFKIWCELDEEGRREYGERVKWKEQRIWNEVKSIEVWKGPSEAEKEGGEKDIGDVEKELRKLEAFLGKAPN</sequence>
<feature type="region of interest" description="Disordered" evidence="1">
    <location>
        <begin position="190"/>
        <end position="225"/>
    </location>
</feature>